<evidence type="ECO:0000313" key="6">
    <source>
        <dbReference type="EMBL" id="CAF9927325.1"/>
    </source>
</evidence>
<evidence type="ECO:0000256" key="1">
    <source>
        <dbReference type="ARBA" id="ARBA00005531"/>
    </source>
</evidence>
<gene>
    <name evidence="6" type="ORF">GOMPHAMPRED_004364</name>
</gene>
<dbReference type="InterPro" id="IPR011141">
    <property type="entry name" value="Polyketide_synthase_type-III"/>
</dbReference>
<dbReference type="PIRSF" id="PIRSF000451">
    <property type="entry name" value="PKS_III"/>
    <property type="match status" value="1"/>
</dbReference>
<keyword evidence="2 3" id="KW-0808">Transferase</keyword>
<evidence type="ECO:0000259" key="5">
    <source>
        <dbReference type="Pfam" id="PF02797"/>
    </source>
</evidence>
<proteinExistence type="inferred from homology"/>
<dbReference type="CDD" id="cd00831">
    <property type="entry name" value="CHS_like"/>
    <property type="match status" value="1"/>
</dbReference>
<dbReference type="GO" id="GO:0030639">
    <property type="term" value="P:polyketide biosynthetic process"/>
    <property type="evidence" value="ECO:0007669"/>
    <property type="project" value="TreeGrafter"/>
</dbReference>
<comment type="similarity">
    <text evidence="1 3">Belongs to the thiolase-like superfamily. Chalcone/stilbene synthases family.</text>
</comment>
<evidence type="ECO:0000313" key="7">
    <source>
        <dbReference type="Proteomes" id="UP000664169"/>
    </source>
</evidence>
<dbReference type="AlphaFoldDB" id="A0A8H3INC4"/>
<accession>A0A8H3INC4</accession>
<dbReference type="OrthoDB" id="329835at2759"/>
<feature type="domain" description="Chalcone/stilbene synthase N-terminal" evidence="4">
    <location>
        <begin position="75"/>
        <end position="228"/>
    </location>
</feature>
<organism evidence="6 7">
    <name type="scientific">Gomphillus americanus</name>
    <dbReference type="NCBI Taxonomy" id="1940652"/>
    <lineage>
        <taxon>Eukaryota</taxon>
        <taxon>Fungi</taxon>
        <taxon>Dikarya</taxon>
        <taxon>Ascomycota</taxon>
        <taxon>Pezizomycotina</taxon>
        <taxon>Lecanoromycetes</taxon>
        <taxon>OSLEUM clade</taxon>
        <taxon>Ostropomycetidae</taxon>
        <taxon>Ostropales</taxon>
        <taxon>Graphidaceae</taxon>
        <taxon>Gomphilloideae</taxon>
        <taxon>Gomphillus</taxon>
    </lineage>
</organism>
<dbReference type="InterPro" id="IPR001099">
    <property type="entry name" value="Chalcone/stilbene_synt_N"/>
</dbReference>
<evidence type="ECO:0000256" key="3">
    <source>
        <dbReference type="RuleBase" id="RU003633"/>
    </source>
</evidence>
<dbReference type="Proteomes" id="UP000664169">
    <property type="component" value="Unassembled WGS sequence"/>
</dbReference>
<dbReference type="Gene3D" id="3.40.47.10">
    <property type="match status" value="2"/>
</dbReference>
<comment type="caution">
    <text evidence="6">The sequence shown here is derived from an EMBL/GenBank/DDBJ whole genome shotgun (WGS) entry which is preliminary data.</text>
</comment>
<dbReference type="Pfam" id="PF02797">
    <property type="entry name" value="Chal_sti_synt_C"/>
    <property type="match status" value="1"/>
</dbReference>
<protein>
    <recommendedName>
        <fullName evidence="8">Chalcone synthase</fullName>
    </recommendedName>
</protein>
<evidence type="ECO:0000256" key="2">
    <source>
        <dbReference type="ARBA" id="ARBA00022679"/>
    </source>
</evidence>
<dbReference type="PANTHER" id="PTHR11877:SF46">
    <property type="entry name" value="TYPE III POLYKETIDE SYNTHASE A"/>
    <property type="match status" value="1"/>
</dbReference>
<reference evidence="6" key="1">
    <citation type="submission" date="2021-03" db="EMBL/GenBank/DDBJ databases">
        <authorList>
            <person name="Tagirdzhanova G."/>
        </authorList>
    </citation>
    <scope>NUCLEOTIDE SEQUENCE</scope>
</reference>
<dbReference type="InterPro" id="IPR012328">
    <property type="entry name" value="Chalcone/stilbene_synt_C"/>
</dbReference>
<dbReference type="InterPro" id="IPR016039">
    <property type="entry name" value="Thiolase-like"/>
</dbReference>
<dbReference type="EMBL" id="CAJPDQ010000027">
    <property type="protein sequence ID" value="CAF9927325.1"/>
    <property type="molecule type" value="Genomic_DNA"/>
</dbReference>
<keyword evidence="3" id="KW-0012">Acyltransferase</keyword>
<feature type="domain" description="Chalcone/stilbene synthase C-terminal" evidence="5">
    <location>
        <begin position="309"/>
        <end position="389"/>
    </location>
</feature>
<evidence type="ECO:0000259" key="4">
    <source>
        <dbReference type="Pfam" id="PF00195"/>
    </source>
</evidence>
<dbReference type="SUPFAM" id="SSF53901">
    <property type="entry name" value="Thiolase-like"/>
    <property type="match status" value="2"/>
</dbReference>
<dbReference type="GO" id="GO:0016747">
    <property type="term" value="F:acyltransferase activity, transferring groups other than amino-acyl groups"/>
    <property type="evidence" value="ECO:0007669"/>
    <property type="project" value="InterPro"/>
</dbReference>
<dbReference type="Pfam" id="PF00195">
    <property type="entry name" value="Chal_sti_synt_N"/>
    <property type="match status" value="1"/>
</dbReference>
<dbReference type="PANTHER" id="PTHR11877">
    <property type="entry name" value="HYDROXYMETHYLGLUTARYL-COA SYNTHASE"/>
    <property type="match status" value="1"/>
</dbReference>
<evidence type="ECO:0008006" key="8">
    <source>
        <dbReference type="Google" id="ProtNLM"/>
    </source>
</evidence>
<name>A0A8H3INC4_9LECA</name>
<keyword evidence="7" id="KW-1185">Reference proteome</keyword>
<sequence>MSPSRVLSTDEDRFEDDLGLSIVGLGSQYPEFHNPPESIDTLAKRWYPESPALTKVLSINKFTGIEQRSAIGNIDHPIVNQPKPPTIKQLNELFMELGVELSVGACRKAIQEWGGKIGDITHMVSTTCTSSANPGFDHFVARKLDLNRNVHKTLLAGIGCSGGLAAIRTACELALSATARRRPAKVLVLACEISSVFVRSELESIHENQEVRIGICLFGDAASACIISNGIEDTLDLPPVYRVLGWRHEVIDDTASDLGFDVDPLGWKVVLTPRVPGLTTKAVFPAYCKLLQSIPSLLKEDKSVPSPLDFDWALHPGGSLIITGVQNAMGLEEHHLRASYEIYMEHGNSSSATIMSVLDRIRQPRHVKDGKNIISCAFGPGINLELIALERGAKALA</sequence>